<organism evidence="2 3">
    <name type="scientific">Pleuronectes platessa</name>
    <name type="common">European plaice</name>
    <dbReference type="NCBI Taxonomy" id="8262"/>
    <lineage>
        <taxon>Eukaryota</taxon>
        <taxon>Metazoa</taxon>
        <taxon>Chordata</taxon>
        <taxon>Craniata</taxon>
        <taxon>Vertebrata</taxon>
        <taxon>Euteleostomi</taxon>
        <taxon>Actinopterygii</taxon>
        <taxon>Neopterygii</taxon>
        <taxon>Teleostei</taxon>
        <taxon>Neoteleostei</taxon>
        <taxon>Acanthomorphata</taxon>
        <taxon>Carangaria</taxon>
        <taxon>Pleuronectiformes</taxon>
        <taxon>Pleuronectoidei</taxon>
        <taxon>Pleuronectidae</taxon>
        <taxon>Pleuronectes</taxon>
    </lineage>
</organism>
<feature type="region of interest" description="Disordered" evidence="1">
    <location>
        <begin position="1"/>
        <end position="39"/>
    </location>
</feature>
<feature type="compositionally biased region" description="Basic and acidic residues" evidence="1">
    <location>
        <begin position="25"/>
        <end position="36"/>
    </location>
</feature>
<keyword evidence="3" id="KW-1185">Reference proteome</keyword>
<dbReference type="Proteomes" id="UP001153269">
    <property type="component" value="Unassembled WGS sequence"/>
</dbReference>
<sequence>MSTPRRRRRRRRTRRTRRRRRRKVGSHEGGSRDHPDSATGDAIKLLSISPFSYLSGCFMRQRRLRRDPYRLSIIVLYASRQPLADRAYLSGDADCYSG</sequence>
<evidence type="ECO:0000313" key="2">
    <source>
        <dbReference type="EMBL" id="CAB1451248.1"/>
    </source>
</evidence>
<evidence type="ECO:0000256" key="1">
    <source>
        <dbReference type="SAM" id="MobiDB-lite"/>
    </source>
</evidence>
<accession>A0A9N7VHW5</accession>
<protein>
    <submittedName>
        <fullName evidence="2">Uncharacterized protein</fullName>
    </submittedName>
</protein>
<gene>
    <name evidence="2" type="ORF">PLEPLA_LOCUS38941</name>
</gene>
<evidence type="ECO:0000313" key="3">
    <source>
        <dbReference type="Proteomes" id="UP001153269"/>
    </source>
</evidence>
<comment type="caution">
    <text evidence="2">The sequence shown here is derived from an EMBL/GenBank/DDBJ whole genome shotgun (WGS) entry which is preliminary data.</text>
</comment>
<reference evidence="2" key="1">
    <citation type="submission" date="2020-03" db="EMBL/GenBank/DDBJ databases">
        <authorList>
            <person name="Weist P."/>
        </authorList>
    </citation>
    <scope>NUCLEOTIDE SEQUENCE</scope>
</reference>
<proteinExistence type="predicted"/>
<dbReference type="EMBL" id="CADEAL010004082">
    <property type="protein sequence ID" value="CAB1451248.1"/>
    <property type="molecule type" value="Genomic_DNA"/>
</dbReference>
<name>A0A9N7VHW5_PLEPL</name>
<feature type="compositionally biased region" description="Basic residues" evidence="1">
    <location>
        <begin position="1"/>
        <end position="24"/>
    </location>
</feature>
<dbReference type="AlphaFoldDB" id="A0A9N7VHW5"/>